<keyword evidence="3" id="KW-1185">Reference proteome</keyword>
<feature type="compositionally biased region" description="Basic and acidic residues" evidence="1">
    <location>
        <begin position="7"/>
        <end position="23"/>
    </location>
</feature>
<dbReference type="Proteomes" id="UP001152888">
    <property type="component" value="Unassembled WGS sequence"/>
</dbReference>
<dbReference type="EMBL" id="CAKOFQ010008095">
    <property type="protein sequence ID" value="CAH2011641.1"/>
    <property type="molecule type" value="Genomic_DNA"/>
</dbReference>
<protein>
    <recommendedName>
        <fullName evidence="4">BESS domain-containing protein</fullName>
    </recommendedName>
</protein>
<feature type="region of interest" description="Disordered" evidence="1">
    <location>
        <begin position="220"/>
        <end position="258"/>
    </location>
</feature>
<feature type="region of interest" description="Disordered" evidence="1">
    <location>
        <begin position="1"/>
        <end position="60"/>
    </location>
</feature>
<evidence type="ECO:0000313" key="2">
    <source>
        <dbReference type="EMBL" id="CAH2011641.1"/>
    </source>
</evidence>
<accession>A0A9P0Q5G6</accession>
<comment type="caution">
    <text evidence="2">The sequence shown here is derived from an EMBL/GenBank/DDBJ whole genome shotgun (WGS) entry which is preliminary data.</text>
</comment>
<sequence>ASQDEESALKSDGRPEYTVDENTKVSANTTLSRDQAQSTASSQSVSRVTPKSRGKKRQLDDLRSAVNELENVHKNLNNQPECQISENEAFGQYITVCLNKLPVQESVMLQSEIQSLVTKYRLKAVQTSVAVNTPSEIHSQALNEEHSLTSPSNSVEDQMNGLQNRFTSCKSTNNNRPKHHRHKRLPVYSSNCSQYRNCQFGEKTKYKSEIENQSAYSKIVKSTSKRKITQSAEPAAKQLRPRINSNPTSSKNKDSKQN</sequence>
<dbReference type="OrthoDB" id="6620444at2759"/>
<feature type="compositionally biased region" description="Basic residues" evidence="1">
    <location>
        <begin position="176"/>
        <end position="185"/>
    </location>
</feature>
<dbReference type="AlphaFoldDB" id="A0A9P0Q5G6"/>
<reference evidence="2" key="1">
    <citation type="submission" date="2022-03" db="EMBL/GenBank/DDBJ databases">
        <authorList>
            <person name="Sayadi A."/>
        </authorList>
    </citation>
    <scope>NUCLEOTIDE SEQUENCE</scope>
</reference>
<evidence type="ECO:0000313" key="3">
    <source>
        <dbReference type="Proteomes" id="UP001152888"/>
    </source>
</evidence>
<feature type="compositionally biased region" description="Low complexity" evidence="1">
    <location>
        <begin position="32"/>
        <end position="49"/>
    </location>
</feature>
<gene>
    <name evidence="2" type="ORF">ACAOBT_LOCUS32306</name>
</gene>
<organism evidence="2 3">
    <name type="scientific">Acanthoscelides obtectus</name>
    <name type="common">Bean weevil</name>
    <name type="synonym">Bruchus obtectus</name>
    <dbReference type="NCBI Taxonomy" id="200917"/>
    <lineage>
        <taxon>Eukaryota</taxon>
        <taxon>Metazoa</taxon>
        <taxon>Ecdysozoa</taxon>
        <taxon>Arthropoda</taxon>
        <taxon>Hexapoda</taxon>
        <taxon>Insecta</taxon>
        <taxon>Pterygota</taxon>
        <taxon>Neoptera</taxon>
        <taxon>Endopterygota</taxon>
        <taxon>Coleoptera</taxon>
        <taxon>Polyphaga</taxon>
        <taxon>Cucujiformia</taxon>
        <taxon>Chrysomeloidea</taxon>
        <taxon>Chrysomelidae</taxon>
        <taxon>Bruchinae</taxon>
        <taxon>Bruchini</taxon>
        <taxon>Acanthoscelides</taxon>
    </lineage>
</organism>
<evidence type="ECO:0008006" key="4">
    <source>
        <dbReference type="Google" id="ProtNLM"/>
    </source>
</evidence>
<feature type="non-terminal residue" evidence="2">
    <location>
        <position position="258"/>
    </location>
</feature>
<feature type="compositionally biased region" description="Polar residues" evidence="1">
    <location>
        <begin position="165"/>
        <end position="175"/>
    </location>
</feature>
<proteinExistence type="predicted"/>
<feature type="region of interest" description="Disordered" evidence="1">
    <location>
        <begin position="165"/>
        <end position="185"/>
    </location>
</feature>
<name>A0A9P0Q5G6_ACAOB</name>
<evidence type="ECO:0000256" key="1">
    <source>
        <dbReference type="SAM" id="MobiDB-lite"/>
    </source>
</evidence>